<dbReference type="Proteomes" id="UP000326198">
    <property type="component" value="Unassembled WGS sequence"/>
</dbReference>
<dbReference type="AlphaFoldDB" id="A0A5N7BJK1"/>
<name>A0A5N7BJK1_9EURO</name>
<sequence>MPNLPAAQITAHRQNKPRAYQMNHLKFPINTQRKTPSCRPSEPKNQNQKPSYRAITDTLQSPPSHRQNTHGFSPTTCRPLLALSH</sequence>
<feature type="compositionally biased region" description="Polar residues" evidence="1">
    <location>
        <begin position="57"/>
        <end position="76"/>
    </location>
</feature>
<dbReference type="EMBL" id="ML736166">
    <property type="protein sequence ID" value="KAE8381976.1"/>
    <property type="molecule type" value="Genomic_DNA"/>
</dbReference>
<protein>
    <submittedName>
        <fullName evidence="2">Uncharacterized protein</fullName>
    </submittedName>
</protein>
<feature type="region of interest" description="Disordered" evidence="1">
    <location>
        <begin position="30"/>
        <end position="85"/>
    </location>
</feature>
<gene>
    <name evidence="2" type="ORF">BDV26DRAFT_49279</name>
</gene>
<evidence type="ECO:0000313" key="3">
    <source>
        <dbReference type="Proteomes" id="UP000326198"/>
    </source>
</evidence>
<organism evidence="2 3">
    <name type="scientific">Aspergillus bertholletiae</name>
    <dbReference type="NCBI Taxonomy" id="1226010"/>
    <lineage>
        <taxon>Eukaryota</taxon>
        <taxon>Fungi</taxon>
        <taxon>Dikarya</taxon>
        <taxon>Ascomycota</taxon>
        <taxon>Pezizomycotina</taxon>
        <taxon>Eurotiomycetes</taxon>
        <taxon>Eurotiomycetidae</taxon>
        <taxon>Eurotiales</taxon>
        <taxon>Aspergillaceae</taxon>
        <taxon>Aspergillus</taxon>
        <taxon>Aspergillus subgen. Circumdati</taxon>
    </lineage>
</organism>
<proteinExistence type="predicted"/>
<reference evidence="2 3" key="1">
    <citation type="submission" date="2019-04" db="EMBL/GenBank/DDBJ databases">
        <title>Friends and foes A comparative genomics studyof 23 Aspergillus species from section Flavi.</title>
        <authorList>
            <consortium name="DOE Joint Genome Institute"/>
            <person name="Kjaerbolling I."/>
            <person name="Vesth T."/>
            <person name="Frisvad J.C."/>
            <person name="Nybo J.L."/>
            <person name="Theobald S."/>
            <person name="Kildgaard S."/>
            <person name="Isbrandt T."/>
            <person name="Kuo A."/>
            <person name="Sato A."/>
            <person name="Lyhne E.K."/>
            <person name="Kogle M.E."/>
            <person name="Wiebenga A."/>
            <person name="Kun R.S."/>
            <person name="Lubbers R.J."/>
            <person name="Makela M.R."/>
            <person name="Barry K."/>
            <person name="Chovatia M."/>
            <person name="Clum A."/>
            <person name="Daum C."/>
            <person name="Haridas S."/>
            <person name="He G."/>
            <person name="LaButti K."/>
            <person name="Lipzen A."/>
            <person name="Mondo S."/>
            <person name="Riley R."/>
            <person name="Salamov A."/>
            <person name="Simmons B.A."/>
            <person name="Magnuson J.K."/>
            <person name="Henrissat B."/>
            <person name="Mortensen U.H."/>
            <person name="Larsen T.O."/>
            <person name="Devries R.P."/>
            <person name="Grigoriev I.V."/>
            <person name="Machida M."/>
            <person name="Baker S.E."/>
            <person name="Andersen M.R."/>
        </authorList>
    </citation>
    <scope>NUCLEOTIDE SEQUENCE [LARGE SCALE GENOMIC DNA]</scope>
    <source>
        <strain evidence="2 3">IBT 29228</strain>
    </source>
</reference>
<evidence type="ECO:0000313" key="2">
    <source>
        <dbReference type="EMBL" id="KAE8381976.1"/>
    </source>
</evidence>
<keyword evidence="3" id="KW-1185">Reference proteome</keyword>
<feature type="region of interest" description="Disordered" evidence="1">
    <location>
        <begin position="1"/>
        <end position="20"/>
    </location>
</feature>
<accession>A0A5N7BJK1</accession>
<evidence type="ECO:0000256" key="1">
    <source>
        <dbReference type="SAM" id="MobiDB-lite"/>
    </source>
</evidence>